<dbReference type="Gene3D" id="2.30.110.10">
    <property type="entry name" value="Electron Transport, Fmn-binding Protein, Chain A"/>
    <property type="match status" value="1"/>
</dbReference>
<dbReference type="InterPro" id="IPR007396">
    <property type="entry name" value="TR_PAI2-type"/>
</dbReference>
<dbReference type="PANTHER" id="PTHR35802">
    <property type="entry name" value="PROTEASE SYNTHASE AND SPORULATION PROTEIN PAI 2"/>
    <property type="match status" value="1"/>
</dbReference>
<protein>
    <submittedName>
        <fullName evidence="1">FMN-binding negative transcriptional regulator</fullName>
    </submittedName>
</protein>
<gene>
    <name evidence="1" type="ORF">HMF7854_05065</name>
</gene>
<accession>A0A3S0ELD5</accession>
<keyword evidence="2" id="KW-1185">Reference proteome</keyword>
<evidence type="ECO:0000313" key="2">
    <source>
        <dbReference type="Proteomes" id="UP000274661"/>
    </source>
</evidence>
<organism evidence="1 2">
    <name type="scientific">Sphingomonas ginkgonis</name>
    <dbReference type="NCBI Taxonomy" id="2315330"/>
    <lineage>
        <taxon>Bacteria</taxon>
        <taxon>Pseudomonadati</taxon>
        <taxon>Pseudomonadota</taxon>
        <taxon>Alphaproteobacteria</taxon>
        <taxon>Sphingomonadales</taxon>
        <taxon>Sphingomonadaceae</taxon>
        <taxon>Sphingomonas</taxon>
    </lineage>
</organism>
<dbReference type="PANTHER" id="PTHR35802:SF1">
    <property type="entry name" value="PROTEASE SYNTHASE AND SPORULATION PROTEIN PAI 2"/>
    <property type="match status" value="1"/>
</dbReference>
<sequence>MTEPFVPADPAALDRLVDAYPLGWIVPTADPSLASPMPLLLGKAEPRALLGHLPLAGALAGALRTDPRATFLFQGPAGYISPALVDGPNWAPTWNFAVAVVTGTVRFDELLTDTALDRLVAHVEKQQTDPWRVAEMGERYPVLRARVIGFEAAIEAVRVRFKLGQDESEADFGTIVERHPDRELAAWMRNYR</sequence>
<dbReference type="AlphaFoldDB" id="A0A3S0ELD5"/>
<dbReference type="InterPro" id="IPR012349">
    <property type="entry name" value="Split_barrel_FMN-bd"/>
</dbReference>
<dbReference type="Proteomes" id="UP000274661">
    <property type="component" value="Unassembled WGS sequence"/>
</dbReference>
<proteinExistence type="predicted"/>
<dbReference type="SUPFAM" id="SSF50475">
    <property type="entry name" value="FMN-binding split barrel"/>
    <property type="match status" value="1"/>
</dbReference>
<name>A0A3S0ELD5_9SPHN</name>
<dbReference type="RefSeq" id="WP_126718094.1">
    <property type="nucleotide sequence ID" value="NZ_RWJF01000001.1"/>
</dbReference>
<dbReference type="EMBL" id="RWJF01000001">
    <property type="protein sequence ID" value="RST30263.1"/>
    <property type="molecule type" value="Genomic_DNA"/>
</dbReference>
<dbReference type="Pfam" id="PF04299">
    <property type="entry name" value="FMN_bind_2"/>
    <property type="match status" value="1"/>
</dbReference>
<comment type="caution">
    <text evidence="1">The sequence shown here is derived from an EMBL/GenBank/DDBJ whole genome shotgun (WGS) entry which is preliminary data.</text>
</comment>
<evidence type="ECO:0000313" key="1">
    <source>
        <dbReference type="EMBL" id="RST30263.1"/>
    </source>
</evidence>
<reference evidence="1 2" key="1">
    <citation type="submission" date="2018-12" db="EMBL/GenBank/DDBJ databases">
        <title>Sphingomonas sp. HMF7854 Genome sequencing and assembly.</title>
        <authorList>
            <person name="Cha I."/>
            <person name="Kang H."/>
            <person name="Kim H."/>
            <person name="Kang J."/>
            <person name="Joh K."/>
        </authorList>
    </citation>
    <scope>NUCLEOTIDE SEQUENCE [LARGE SCALE GENOMIC DNA]</scope>
    <source>
        <strain evidence="1 2">HMF7854</strain>
    </source>
</reference>
<dbReference type="OrthoDB" id="9794948at2"/>